<dbReference type="AlphaFoldDB" id="A0A4V1RJ28"/>
<dbReference type="EMBL" id="QYBC01000003">
    <property type="protein sequence ID" value="RYB06747.1"/>
    <property type="molecule type" value="Genomic_DNA"/>
</dbReference>
<dbReference type="GO" id="GO:0006749">
    <property type="term" value="P:glutathione metabolic process"/>
    <property type="evidence" value="ECO:0007669"/>
    <property type="project" value="TreeGrafter"/>
</dbReference>
<dbReference type="InterPro" id="IPR045079">
    <property type="entry name" value="Oxoprolinase-like"/>
</dbReference>
<dbReference type="Pfam" id="PF19278">
    <property type="entry name" value="Hydant_A_C"/>
    <property type="match status" value="1"/>
</dbReference>
<dbReference type="PANTHER" id="PTHR11365:SF23">
    <property type="entry name" value="HYPOTHETICAL 5-OXOPROLINASE (EUROFUNG)-RELATED"/>
    <property type="match status" value="1"/>
</dbReference>
<proteinExistence type="predicted"/>
<evidence type="ECO:0000259" key="3">
    <source>
        <dbReference type="Pfam" id="PF19278"/>
    </source>
</evidence>
<keyword evidence="5" id="KW-1185">Reference proteome</keyword>
<organism evidence="4 5">
    <name type="scientific">Lichenibacterium ramalinae</name>
    <dbReference type="NCBI Taxonomy" id="2316527"/>
    <lineage>
        <taxon>Bacteria</taxon>
        <taxon>Pseudomonadati</taxon>
        <taxon>Pseudomonadota</taxon>
        <taxon>Alphaproteobacteria</taxon>
        <taxon>Hyphomicrobiales</taxon>
        <taxon>Lichenihabitantaceae</taxon>
        <taxon>Lichenibacterium</taxon>
    </lineage>
</organism>
<dbReference type="RefSeq" id="WP_129218101.1">
    <property type="nucleotide sequence ID" value="NZ_QYBC01000003.1"/>
</dbReference>
<protein>
    <submittedName>
        <fullName evidence="4">Hydantoinase/oxoprolinase family protein</fullName>
    </submittedName>
</protein>
<name>A0A4V1RJ28_9HYPH</name>
<accession>A0A4V1RJ28</accession>
<comment type="caution">
    <text evidence="4">The sequence shown here is derived from an EMBL/GenBank/DDBJ whole genome shotgun (WGS) entry which is preliminary data.</text>
</comment>
<reference evidence="4 5" key="1">
    <citation type="submission" date="2018-09" db="EMBL/GenBank/DDBJ databases">
        <authorList>
            <person name="Grouzdev D.S."/>
            <person name="Krutkina M.S."/>
        </authorList>
    </citation>
    <scope>NUCLEOTIDE SEQUENCE [LARGE SCALE GENOMIC DNA]</scope>
    <source>
        <strain evidence="4 5">RmlP001</strain>
    </source>
</reference>
<evidence type="ECO:0000259" key="2">
    <source>
        <dbReference type="Pfam" id="PF05378"/>
    </source>
</evidence>
<feature type="domain" description="Hydantoinase/oxoprolinase N-terminal" evidence="2">
    <location>
        <begin position="4"/>
        <end position="185"/>
    </location>
</feature>
<dbReference type="SUPFAM" id="SSF53067">
    <property type="entry name" value="Actin-like ATPase domain"/>
    <property type="match status" value="1"/>
</dbReference>
<sequence length="695" mass="71577">MRLIGVDVGGTFTDIIYCDTDTGAVAVNKVSTTPGDPSQGVMAGLLALCTAEGIAPASISTVLHGTTTATNAVLEGKGARAGMVTNAGFRDVLHIGRHQRVEHYSIRQDLPWQSRPLIARRHRKTVRGRLVPPVGAELEPLDEDGVRTAAAELAAEGVESVAVCFLFSYLDARHEDRAAAILREAMPGAFVTTSSAVSPQFREFERFTTAALAAFVGPVVRRYVERLAVALKGAGLTGELRIMASNGGVATAATVAEKPALTLLSGLAAGVLGGAAIGARAGRRRLITFDIGGTSADIGIVRDGVVTETDARSTAIAGFPLLMPMIDVHTIGAGGGSIAYRDRGGAFRVGPRSAGAVPGPVAYGRGGTEPTVTDANLVLGRLDAGDALAGGLRLDAEAARRAVSAFAASMGLGVEAAAAGILAVIDSNMANAVRSRTVQKGIDPRDFALVAFGGAGPLHGAAVAAMLEIPEVIVPPFPGLTSAMGLLTTDLRYDAVRTQFGTSGDVDLARLTADLDALEAGLAEQFRADRIAAEAVSYERSGDLRYMGQGYELRISLPPGPLGTVEIGMVWSRFHAAHAAEYGHAFPDGAIEIVNVRVAGTGRTPKFVPPAPPSGGSLADATIRTGPCWFTVEGRLAPVPTPFYRRAALPAGVAVAGPAIVLQPDSTTVVPPGAAATVDEAGNLVITLPSPRLRP</sequence>
<dbReference type="GO" id="GO:0017168">
    <property type="term" value="F:5-oxoprolinase (ATP-hydrolyzing) activity"/>
    <property type="evidence" value="ECO:0007669"/>
    <property type="project" value="TreeGrafter"/>
</dbReference>
<dbReference type="PANTHER" id="PTHR11365">
    <property type="entry name" value="5-OXOPROLINASE RELATED"/>
    <property type="match status" value="1"/>
</dbReference>
<evidence type="ECO:0000259" key="1">
    <source>
        <dbReference type="Pfam" id="PF01968"/>
    </source>
</evidence>
<evidence type="ECO:0000313" key="5">
    <source>
        <dbReference type="Proteomes" id="UP000289411"/>
    </source>
</evidence>
<dbReference type="Proteomes" id="UP000289411">
    <property type="component" value="Unassembled WGS sequence"/>
</dbReference>
<gene>
    <name evidence="4" type="ORF">D3272_05315</name>
</gene>
<dbReference type="Pfam" id="PF01968">
    <property type="entry name" value="Hydantoinase_A"/>
    <property type="match status" value="1"/>
</dbReference>
<dbReference type="InterPro" id="IPR008040">
    <property type="entry name" value="Hydant_A_N"/>
</dbReference>
<dbReference type="InterPro" id="IPR002821">
    <property type="entry name" value="Hydantoinase_A"/>
</dbReference>
<dbReference type="InterPro" id="IPR049517">
    <property type="entry name" value="ACX-like_C"/>
</dbReference>
<feature type="domain" description="Acetophenone carboxylase-like C-terminal" evidence="3">
    <location>
        <begin position="511"/>
        <end position="680"/>
    </location>
</feature>
<dbReference type="Pfam" id="PF05378">
    <property type="entry name" value="Hydant_A_N"/>
    <property type="match status" value="1"/>
</dbReference>
<dbReference type="OrthoDB" id="9759608at2"/>
<dbReference type="GO" id="GO:0005829">
    <property type="term" value="C:cytosol"/>
    <property type="evidence" value="ECO:0007669"/>
    <property type="project" value="TreeGrafter"/>
</dbReference>
<dbReference type="InterPro" id="IPR043129">
    <property type="entry name" value="ATPase_NBD"/>
</dbReference>
<evidence type="ECO:0000313" key="4">
    <source>
        <dbReference type="EMBL" id="RYB06747.1"/>
    </source>
</evidence>
<feature type="domain" description="Hydantoinase A/oxoprolinase" evidence="1">
    <location>
        <begin position="206"/>
        <end position="494"/>
    </location>
</feature>
<reference evidence="4 5" key="2">
    <citation type="submission" date="2019-02" db="EMBL/GenBank/DDBJ databases">
        <title>'Lichenibacterium ramalinii' gen. nov. sp. nov., 'Lichenibacterium minor' gen. nov. sp. nov.</title>
        <authorList>
            <person name="Pankratov T."/>
        </authorList>
    </citation>
    <scope>NUCLEOTIDE SEQUENCE [LARGE SCALE GENOMIC DNA]</scope>
    <source>
        <strain evidence="4 5">RmlP001</strain>
    </source>
</reference>